<dbReference type="AlphaFoldDB" id="A0AA38W9M3"/>
<evidence type="ECO:0000256" key="1">
    <source>
        <dbReference type="SAM" id="MobiDB-lite"/>
    </source>
</evidence>
<dbReference type="EMBL" id="JARYMX010000006">
    <property type="protein sequence ID" value="KAJ9543920.1"/>
    <property type="molecule type" value="Genomic_DNA"/>
</dbReference>
<dbReference type="Proteomes" id="UP001172457">
    <property type="component" value="Chromosome 6"/>
</dbReference>
<organism evidence="2 3">
    <name type="scientific">Centaurea solstitialis</name>
    <name type="common">yellow star-thistle</name>
    <dbReference type="NCBI Taxonomy" id="347529"/>
    <lineage>
        <taxon>Eukaryota</taxon>
        <taxon>Viridiplantae</taxon>
        <taxon>Streptophyta</taxon>
        <taxon>Embryophyta</taxon>
        <taxon>Tracheophyta</taxon>
        <taxon>Spermatophyta</taxon>
        <taxon>Magnoliopsida</taxon>
        <taxon>eudicotyledons</taxon>
        <taxon>Gunneridae</taxon>
        <taxon>Pentapetalae</taxon>
        <taxon>asterids</taxon>
        <taxon>campanulids</taxon>
        <taxon>Asterales</taxon>
        <taxon>Asteraceae</taxon>
        <taxon>Carduoideae</taxon>
        <taxon>Cardueae</taxon>
        <taxon>Centaureinae</taxon>
        <taxon>Centaurea</taxon>
    </lineage>
</organism>
<feature type="compositionally biased region" description="Polar residues" evidence="1">
    <location>
        <begin position="63"/>
        <end position="74"/>
    </location>
</feature>
<feature type="region of interest" description="Disordered" evidence="1">
    <location>
        <begin position="53"/>
        <end position="74"/>
    </location>
</feature>
<feature type="compositionally biased region" description="Basic and acidic residues" evidence="1">
    <location>
        <begin position="141"/>
        <end position="150"/>
    </location>
</feature>
<gene>
    <name evidence="2" type="ORF">OSB04_023627</name>
</gene>
<protein>
    <submittedName>
        <fullName evidence="2">Uncharacterized protein</fullName>
    </submittedName>
</protein>
<evidence type="ECO:0000313" key="3">
    <source>
        <dbReference type="Proteomes" id="UP001172457"/>
    </source>
</evidence>
<reference evidence="2" key="1">
    <citation type="submission" date="2023-03" db="EMBL/GenBank/DDBJ databases">
        <title>Chromosome-scale reference genome and RAD-based genetic map of yellow starthistle (Centaurea solstitialis) reveal putative structural variation and QTLs associated with invader traits.</title>
        <authorList>
            <person name="Reatini B."/>
            <person name="Cang F.A."/>
            <person name="Jiang Q."/>
            <person name="Mckibben M.T.W."/>
            <person name="Barker M.S."/>
            <person name="Rieseberg L.H."/>
            <person name="Dlugosch K.M."/>
        </authorList>
    </citation>
    <scope>NUCLEOTIDE SEQUENCE</scope>
    <source>
        <strain evidence="2">CAN-66</strain>
        <tissue evidence="2">Leaf</tissue>
    </source>
</reference>
<proteinExistence type="predicted"/>
<evidence type="ECO:0000313" key="2">
    <source>
        <dbReference type="EMBL" id="KAJ9543920.1"/>
    </source>
</evidence>
<feature type="region of interest" description="Disordered" evidence="1">
    <location>
        <begin position="141"/>
        <end position="170"/>
    </location>
</feature>
<accession>A0AA38W9M3</accession>
<keyword evidence="3" id="KW-1185">Reference proteome</keyword>
<name>A0AA38W9M3_9ASTR</name>
<comment type="caution">
    <text evidence="2">The sequence shown here is derived from an EMBL/GenBank/DDBJ whole genome shotgun (WGS) entry which is preliminary data.</text>
</comment>
<sequence length="170" mass="18573">MPDGDRSKNFDEALTEIQAIAATRAIAATFGKRASCRCYCSLSLLLQTQTHETDDASSRLLRPSTTGKQPSPTTAAVAYREVEVSVPTHTVNEVSDEEIGFDENDSDDDCEMSEGDIEMIAIAFIWILALYLMANVMGRGHDGDGSEDPPRLGGRLRGQHEEDVVPPTKR</sequence>